<evidence type="ECO:0000256" key="2">
    <source>
        <dbReference type="ARBA" id="ARBA00022801"/>
    </source>
</evidence>
<dbReference type="PANTHER" id="PTHR10353:SF27">
    <property type="entry name" value="BETA-GLUCOSIDASE 47"/>
    <property type="match status" value="1"/>
</dbReference>
<evidence type="ECO:0000313" key="6">
    <source>
        <dbReference type="Proteomes" id="UP000631114"/>
    </source>
</evidence>
<evidence type="ECO:0000313" key="5">
    <source>
        <dbReference type="EMBL" id="KAF9608815.1"/>
    </source>
</evidence>
<keyword evidence="6" id="KW-1185">Reference proteome</keyword>
<feature type="signal peptide" evidence="4">
    <location>
        <begin position="1"/>
        <end position="24"/>
    </location>
</feature>
<dbReference type="Gene3D" id="3.20.20.80">
    <property type="entry name" value="Glycosidases"/>
    <property type="match status" value="1"/>
</dbReference>
<organism evidence="5 6">
    <name type="scientific">Coptis chinensis</name>
    <dbReference type="NCBI Taxonomy" id="261450"/>
    <lineage>
        <taxon>Eukaryota</taxon>
        <taxon>Viridiplantae</taxon>
        <taxon>Streptophyta</taxon>
        <taxon>Embryophyta</taxon>
        <taxon>Tracheophyta</taxon>
        <taxon>Spermatophyta</taxon>
        <taxon>Magnoliopsida</taxon>
        <taxon>Ranunculales</taxon>
        <taxon>Ranunculaceae</taxon>
        <taxon>Coptidoideae</taxon>
        <taxon>Coptis</taxon>
    </lineage>
</organism>
<evidence type="ECO:0000256" key="3">
    <source>
        <dbReference type="RuleBase" id="RU003690"/>
    </source>
</evidence>
<gene>
    <name evidence="5" type="ORF">IFM89_011853</name>
</gene>
<reference evidence="5 6" key="1">
    <citation type="submission" date="2020-10" db="EMBL/GenBank/DDBJ databases">
        <title>The Coptis chinensis genome and diversification of protoberbering-type alkaloids.</title>
        <authorList>
            <person name="Wang B."/>
            <person name="Shu S."/>
            <person name="Song C."/>
            <person name="Liu Y."/>
        </authorList>
    </citation>
    <scope>NUCLEOTIDE SEQUENCE [LARGE SCALE GENOMIC DNA]</scope>
    <source>
        <strain evidence="5">HL-2020</strain>
        <tissue evidence="5">Leaf</tissue>
    </source>
</reference>
<dbReference type="EMBL" id="JADFTS010000004">
    <property type="protein sequence ID" value="KAF9608815.1"/>
    <property type="molecule type" value="Genomic_DNA"/>
</dbReference>
<feature type="chain" id="PRO_5032610360" evidence="4">
    <location>
        <begin position="25"/>
        <end position="528"/>
    </location>
</feature>
<dbReference type="AlphaFoldDB" id="A0A835LVA4"/>
<dbReference type="PRINTS" id="PR00131">
    <property type="entry name" value="GLHYDRLASE1"/>
</dbReference>
<dbReference type="FunFam" id="3.20.20.80:FF:000020">
    <property type="entry name" value="Beta-glucosidase 12"/>
    <property type="match status" value="1"/>
</dbReference>
<protein>
    <submittedName>
        <fullName evidence="5">Uncharacterized protein</fullName>
    </submittedName>
</protein>
<evidence type="ECO:0000256" key="1">
    <source>
        <dbReference type="ARBA" id="ARBA00010838"/>
    </source>
</evidence>
<dbReference type="PANTHER" id="PTHR10353">
    <property type="entry name" value="GLYCOSYL HYDROLASE"/>
    <property type="match status" value="1"/>
</dbReference>
<dbReference type="OrthoDB" id="65569at2759"/>
<dbReference type="GO" id="GO:0008422">
    <property type="term" value="F:beta-glucosidase activity"/>
    <property type="evidence" value="ECO:0007669"/>
    <property type="project" value="TreeGrafter"/>
</dbReference>
<keyword evidence="2" id="KW-0378">Hydrolase</keyword>
<accession>A0A835LVA4</accession>
<dbReference type="InterPro" id="IPR001360">
    <property type="entry name" value="Glyco_hydro_1"/>
</dbReference>
<name>A0A835LVA4_9MAGN</name>
<dbReference type="SUPFAM" id="SSF51445">
    <property type="entry name" value="(Trans)glycosidases"/>
    <property type="match status" value="1"/>
</dbReference>
<comment type="caution">
    <text evidence="5">The sequence shown here is derived from an EMBL/GenBank/DDBJ whole genome shotgun (WGS) entry which is preliminary data.</text>
</comment>
<dbReference type="InterPro" id="IPR033132">
    <property type="entry name" value="GH_1_N_CS"/>
</dbReference>
<dbReference type="GO" id="GO:0005975">
    <property type="term" value="P:carbohydrate metabolic process"/>
    <property type="evidence" value="ECO:0007669"/>
    <property type="project" value="InterPro"/>
</dbReference>
<proteinExistence type="inferred from homology"/>
<keyword evidence="4" id="KW-0732">Signal</keyword>
<dbReference type="PROSITE" id="PS00653">
    <property type="entry name" value="GLYCOSYL_HYDROL_F1_2"/>
    <property type="match status" value="1"/>
</dbReference>
<dbReference type="InterPro" id="IPR017853">
    <property type="entry name" value="GH"/>
</dbReference>
<sequence length="528" mass="60478">MKLAIYFFVIVYVELLSSPRLISSDDPLINERVNPDHSSPFPSNFLFGTASSSYQFEGAFLSDGKGVSNWDVFTHQPGTIMDGNNGDVAVDQYHQYLDDIELMHSVGVNSYRFSISWARILPRGKFGGVNPAGIQHYNNLIDALLRKGIQPFVTLSHYDFPQELEDIYQAWLNPCIQEDFRYFSDVCFEAFGDRVKYWVTFNEPNIVVMHGYRTGIYPPSRCSGSFGNCTYGNSETEPFIAAHNIILSHAAAVETYRTKYQEEQRGSVGIVINAIWFEPISNSTKDILAARRARSFLVNWFLDPLIFGQYPMEMQKILGSSLPKFENNDLTKLQGSLDFIGVNHYTSLYVKDCLYSTCGVGMGTSRTEGFALQTGERNGVSIGETTPMKYYYVYPQGMEKTITYMKERYNNIPMFIAENGYGEENILNASVEDFLHDVDRINYMNNYLDALATAIRKGADVRGYFSWSLLDNFEWIFGYTKRFGLYHVDYPTLKRTPKLSATWYKQFVSKHKKTKTIILENNENRLTY</sequence>
<dbReference type="Pfam" id="PF00232">
    <property type="entry name" value="Glyco_hydro_1"/>
    <property type="match status" value="1"/>
</dbReference>
<dbReference type="Proteomes" id="UP000631114">
    <property type="component" value="Unassembled WGS sequence"/>
</dbReference>
<evidence type="ECO:0000256" key="4">
    <source>
        <dbReference type="SAM" id="SignalP"/>
    </source>
</evidence>
<comment type="similarity">
    <text evidence="1 3">Belongs to the glycosyl hydrolase 1 family.</text>
</comment>